<dbReference type="AlphaFoldDB" id="F2EIJ8"/>
<reference evidence="2" key="1">
    <citation type="journal article" date="2011" name="Plant Physiol.">
        <title>Comprehensive sequence analysis of 24,783 barley full-length cDNAs derived from 12 clone libraries.</title>
        <authorList>
            <person name="Matsumoto T."/>
            <person name="Tanaka T."/>
            <person name="Sakai H."/>
            <person name="Amano N."/>
            <person name="Kanamori H."/>
            <person name="Kurita K."/>
            <person name="Kikuta A."/>
            <person name="Kamiya K."/>
            <person name="Yamamoto M."/>
            <person name="Ikawa H."/>
            <person name="Fujii N."/>
            <person name="Hori K."/>
            <person name="Itoh T."/>
            <person name="Sato K."/>
        </authorList>
    </citation>
    <scope>NUCLEOTIDE SEQUENCE</scope>
    <source>
        <tissue evidence="2">Flower</tissue>
    </source>
</reference>
<proteinExistence type="evidence at transcript level"/>
<feature type="compositionally biased region" description="Polar residues" evidence="1">
    <location>
        <begin position="30"/>
        <end position="41"/>
    </location>
</feature>
<feature type="compositionally biased region" description="Polar residues" evidence="1">
    <location>
        <begin position="1"/>
        <end position="15"/>
    </location>
</feature>
<name>F2EIJ8_HORVV</name>
<protein>
    <submittedName>
        <fullName evidence="2">Predicted protein</fullName>
    </submittedName>
</protein>
<dbReference type="EMBL" id="AK375975">
    <property type="protein sequence ID" value="BAK07170.1"/>
    <property type="molecule type" value="mRNA"/>
</dbReference>
<organism evidence="2">
    <name type="scientific">Hordeum vulgare subsp. vulgare</name>
    <name type="common">Domesticated barley</name>
    <dbReference type="NCBI Taxonomy" id="112509"/>
    <lineage>
        <taxon>Eukaryota</taxon>
        <taxon>Viridiplantae</taxon>
        <taxon>Streptophyta</taxon>
        <taxon>Embryophyta</taxon>
        <taxon>Tracheophyta</taxon>
        <taxon>Spermatophyta</taxon>
        <taxon>Magnoliopsida</taxon>
        <taxon>Liliopsida</taxon>
        <taxon>Poales</taxon>
        <taxon>Poaceae</taxon>
        <taxon>BOP clade</taxon>
        <taxon>Pooideae</taxon>
        <taxon>Triticodae</taxon>
        <taxon>Triticeae</taxon>
        <taxon>Hordeinae</taxon>
        <taxon>Hordeum</taxon>
    </lineage>
</organism>
<evidence type="ECO:0000256" key="1">
    <source>
        <dbReference type="SAM" id="MobiDB-lite"/>
    </source>
</evidence>
<feature type="region of interest" description="Disordered" evidence="1">
    <location>
        <begin position="1"/>
        <end position="41"/>
    </location>
</feature>
<accession>F2EIJ8</accession>
<evidence type="ECO:0000313" key="2">
    <source>
        <dbReference type="EMBL" id="BAK07170.1"/>
    </source>
</evidence>
<sequence length="88" mass="10125">MRATNPSAVDSSSQPRHAYSCRICRRRSRPSTNSLRPTSPSRWTTAFKRQDEEVLQSMRTITNDMSTRFDELKMSIGVDLDELRTGMD</sequence>